<dbReference type="PANTHER" id="PTHR48098">
    <property type="entry name" value="ENTEROCHELIN ESTERASE-RELATED"/>
    <property type="match status" value="1"/>
</dbReference>
<organism evidence="2">
    <name type="scientific">Bifidobacterium aquikefiricola</name>
    <dbReference type="NCBI Taxonomy" id="3059038"/>
    <lineage>
        <taxon>Bacteria</taxon>
        <taxon>Bacillati</taxon>
        <taxon>Actinomycetota</taxon>
        <taxon>Actinomycetes</taxon>
        <taxon>Bifidobacteriales</taxon>
        <taxon>Bifidobacteriaceae</taxon>
        <taxon>Bifidobacterium</taxon>
    </lineage>
</organism>
<dbReference type="RefSeq" id="WP_369344786.1">
    <property type="nucleotide sequence ID" value="NZ_CP129674.1"/>
</dbReference>
<evidence type="ECO:0000256" key="1">
    <source>
        <dbReference type="SAM" id="Phobius"/>
    </source>
</evidence>
<feature type="transmembrane region" description="Helical" evidence="1">
    <location>
        <begin position="115"/>
        <end position="135"/>
    </location>
</feature>
<keyword evidence="1" id="KW-1133">Transmembrane helix</keyword>
<keyword evidence="2" id="KW-0378">Hydrolase</keyword>
<dbReference type="GO" id="GO:0016747">
    <property type="term" value="F:acyltransferase activity, transferring groups other than amino-acyl groups"/>
    <property type="evidence" value="ECO:0007669"/>
    <property type="project" value="TreeGrafter"/>
</dbReference>
<protein>
    <submittedName>
        <fullName evidence="2">Alpha/beta hydrolase-fold protein</fullName>
    </submittedName>
</protein>
<feature type="transmembrane region" description="Helical" evidence="1">
    <location>
        <begin position="87"/>
        <end position="108"/>
    </location>
</feature>
<dbReference type="PANTHER" id="PTHR48098:SF1">
    <property type="entry name" value="DIACYLGLYCEROL ACYLTRANSFERASE_MYCOLYLTRANSFERASE AG85A"/>
    <property type="match status" value="1"/>
</dbReference>
<accession>A0AB39U820</accession>
<dbReference type="Pfam" id="PF00756">
    <property type="entry name" value="Esterase"/>
    <property type="match status" value="1"/>
</dbReference>
<dbReference type="Gene3D" id="3.40.50.1820">
    <property type="entry name" value="alpha/beta hydrolase"/>
    <property type="match status" value="1"/>
</dbReference>
<dbReference type="EMBL" id="CP129674">
    <property type="protein sequence ID" value="XDS45246.1"/>
    <property type="molecule type" value="Genomic_DNA"/>
</dbReference>
<sequence>MLHDIAKIRLLSGWLPSSILWITIVGFAILCISQLLSSRRNPGRFTGLQRLLIEIAVSAVSAGIGWTATWLISDVFVAFGVGLGWDVIRNVAVGFATLAFAIATCVLSRNWRRTLACLLIPIAVLNTAIRINAAYGEYTIVGSVLGLPTYPQLQLSQVHKATMSMAQWQALAEAGKTPTHPKTGSDSSFAIPATVSHFHARDADIYLPPAALANTPPRLPVMIMLGGQPGSPDRMFTASGISRVMNEYASAHDGLAPIVVSPDQNGSAEHNTLCVDSPVYGNAATFVTKDVTSWIKKNLPVETAAEYWTIGGFSQGGTCTTQLGPRNPKVYGHMFPVDGEMRPSNGSESSMIQRFFGGSRAAYEAQIPVNAIAKHAPSTQTMFTVAGEQDPESVHNMKVIGAAAQDAGMDVQAVIAKGSGHDWHTVKNTLVPGIYWICAQMGLDSDSKPIGEYSNLIDVQL</sequence>
<feature type="transmembrane region" description="Helical" evidence="1">
    <location>
        <begin position="51"/>
        <end position="72"/>
    </location>
</feature>
<name>A0AB39U820_9BIFI</name>
<dbReference type="InterPro" id="IPR050583">
    <property type="entry name" value="Mycobacterial_A85_antigen"/>
</dbReference>
<dbReference type="InterPro" id="IPR029058">
    <property type="entry name" value="AB_hydrolase_fold"/>
</dbReference>
<dbReference type="InterPro" id="IPR000801">
    <property type="entry name" value="Esterase-like"/>
</dbReference>
<dbReference type="GO" id="GO:0016787">
    <property type="term" value="F:hydrolase activity"/>
    <property type="evidence" value="ECO:0007669"/>
    <property type="project" value="UniProtKB-KW"/>
</dbReference>
<dbReference type="AlphaFoldDB" id="A0AB39U820"/>
<evidence type="ECO:0000313" key="2">
    <source>
        <dbReference type="EMBL" id="XDS45246.1"/>
    </source>
</evidence>
<dbReference type="KEGG" id="baqk:QN215_03805"/>
<feature type="transmembrane region" description="Helical" evidence="1">
    <location>
        <begin position="19"/>
        <end position="39"/>
    </location>
</feature>
<keyword evidence="1" id="KW-0472">Membrane</keyword>
<proteinExistence type="predicted"/>
<reference evidence="2" key="1">
    <citation type="submission" date="2023-07" db="EMBL/GenBank/DDBJ databases">
        <title>Bifidobacterium aquikefiriaerophilum sp. nov. and Bifidobacterium eccum sp. nov., isolated from water kefir.</title>
        <authorList>
            <person name="Breselge S."/>
            <person name="Bellassi P."/>
            <person name="Barcenilla C."/>
            <person name="Alvarez-Ordonez A."/>
            <person name="Morelli L."/>
            <person name="Cotter P.D."/>
        </authorList>
    </citation>
    <scope>NUCLEOTIDE SEQUENCE</scope>
    <source>
        <strain evidence="2">WK041_4_12</strain>
    </source>
</reference>
<keyword evidence="1" id="KW-0812">Transmembrane</keyword>
<gene>
    <name evidence="2" type="ORF">QN215_03805</name>
</gene>
<dbReference type="SUPFAM" id="SSF53474">
    <property type="entry name" value="alpha/beta-Hydrolases"/>
    <property type="match status" value="1"/>
</dbReference>